<evidence type="ECO:0008006" key="4">
    <source>
        <dbReference type="Google" id="ProtNLM"/>
    </source>
</evidence>
<evidence type="ECO:0000313" key="2">
    <source>
        <dbReference type="EMBL" id="GGC79925.1"/>
    </source>
</evidence>
<proteinExistence type="predicted"/>
<comment type="caution">
    <text evidence="2">The sequence shown here is derived from an EMBL/GenBank/DDBJ whole genome shotgun (WGS) entry which is preliminary data.</text>
</comment>
<gene>
    <name evidence="2" type="ORF">GCM10011512_03210</name>
</gene>
<feature type="region of interest" description="Disordered" evidence="1">
    <location>
        <begin position="425"/>
        <end position="459"/>
    </location>
</feature>
<reference evidence="3" key="1">
    <citation type="journal article" date="2019" name="Int. J. Syst. Evol. Microbiol.">
        <title>The Global Catalogue of Microorganisms (GCM) 10K type strain sequencing project: providing services to taxonomists for standard genome sequencing and annotation.</title>
        <authorList>
            <consortium name="The Broad Institute Genomics Platform"/>
            <consortium name="The Broad Institute Genome Sequencing Center for Infectious Disease"/>
            <person name="Wu L."/>
            <person name="Ma J."/>
        </authorList>
    </citation>
    <scope>NUCLEOTIDE SEQUENCE [LARGE SCALE GENOMIC DNA]</scope>
    <source>
        <strain evidence="3">CGMCC 1.15480</strain>
    </source>
</reference>
<dbReference type="Proteomes" id="UP000597761">
    <property type="component" value="Unassembled WGS sequence"/>
</dbReference>
<keyword evidence="3" id="KW-1185">Reference proteome</keyword>
<name>A0ABQ1NL66_9MICC</name>
<sequence length="459" mass="50365">MSIDAMNKGEVVVVEEQPWNAARLIPTSGINGAEEQERRATSALLAVMQSVREFGRVLTSRYGAPNSPLQTFIEVPFQLGEKKVFPDGLIRARRGQKEWTALVEVKTGTNQLATQQLENYLDVAKEHGFDCVLTISNELAPSAGQHPTTVDKRKLRKVALHHLSWTEVVTEAVVQKEHRGVADPDQAWILGELIRYLEHPRSGALSFEDMGSSWVPIRDAVRARTLRATDPGTLDVVARFDALIRFACLQLGRRLGADVVPALTRAEMNDPSGRSQRLVHSLVEAGTMAAAIRIPHAVSPIVVTVDVRSGVVTCHMDVDAPGEGRSTTRVNWLVRQLKKAPENVRLESFAVRAREGAAELLATARDNPSSLILDQAKELKSFRVAIQRPLGMKRAQGRGGFIDSVLDAIDECYRDVGQNLKAWQPAAPKMRDDADVEKDDTVRSGLSSAALSSQDIEAS</sequence>
<dbReference type="EMBL" id="BMJI01000001">
    <property type="protein sequence ID" value="GGC79925.1"/>
    <property type="molecule type" value="Genomic_DNA"/>
</dbReference>
<dbReference type="RefSeq" id="WP_229659685.1">
    <property type="nucleotide sequence ID" value="NZ_BMJI01000001.1"/>
</dbReference>
<accession>A0ABQ1NL66</accession>
<protein>
    <recommendedName>
        <fullName evidence="4">Stress response protein</fullName>
    </recommendedName>
</protein>
<organism evidence="2 3">
    <name type="scientific">Tersicoccus solisilvae</name>
    <dbReference type="NCBI Taxonomy" id="1882339"/>
    <lineage>
        <taxon>Bacteria</taxon>
        <taxon>Bacillati</taxon>
        <taxon>Actinomycetota</taxon>
        <taxon>Actinomycetes</taxon>
        <taxon>Micrococcales</taxon>
        <taxon>Micrococcaceae</taxon>
        <taxon>Tersicoccus</taxon>
    </lineage>
</organism>
<evidence type="ECO:0000256" key="1">
    <source>
        <dbReference type="SAM" id="MobiDB-lite"/>
    </source>
</evidence>
<evidence type="ECO:0000313" key="3">
    <source>
        <dbReference type="Proteomes" id="UP000597761"/>
    </source>
</evidence>
<feature type="compositionally biased region" description="Polar residues" evidence="1">
    <location>
        <begin position="444"/>
        <end position="459"/>
    </location>
</feature>